<dbReference type="Pfam" id="PF13445">
    <property type="entry name" value="zf-RING_UBOX"/>
    <property type="match status" value="1"/>
</dbReference>
<reference evidence="7" key="2">
    <citation type="submission" date="2025-09" db="UniProtKB">
        <authorList>
            <consortium name="Ensembl"/>
        </authorList>
    </citation>
    <scope>IDENTIFICATION</scope>
</reference>
<dbReference type="PROSITE" id="PS50089">
    <property type="entry name" value="ZF_RING_2"/>
    <property type="match status" value="1"/>
</dbReference>
<keyword evidence="8" id="KW-1185">Reference proteome</keyword>
<dbReference type="GO" id="GO:0061630">
    <property type="term" value="F:ubiquitin protein ligase activity"/>
    <property type="evidence" value="ECO:0007669"/>
    <property type="project" value="TreeGrafter"/>
</dbReference>
<keyword evidence="1" id="KW-0479">Metal-binding</keyword>
<dbReference type="PROSITE" id="PS00518">
    <property type="entry name" value="ZF_RING_1"/>
    <property type="match status" value="1"/>
</dbReference>
<dbReference type="InterPro" id="IPR013083">
    <property type="entry name" value="Znf_RING/FYVE/PHD"/>
</dbReference>
<protein>
    <submittedName>
        <fullName evidence="7">Si:ch73-335l21.4</fullName>
    </submittedName>
</protein>
<feature type="region of interest" description="Disordered" evidence="5">
    <location>
        <begin position="123"/>
        <end position="153"/>
    </location>
</feature>
<dbReference type="InterPro" id="IPR017907">
    <property type="entry name" value="Znf_RING_CS"/>
</dbReference>
<feature type="domain" description="RING-type" evidence="6">
    <location>
        <begin position="35"/>
        <end position="93"/>
    </location>
</feature>
<name>A0A8C7G1I4_ONCKI</name>
<dbReference type="Proteomes" id="UP000694557">
    <property type="component" value="Unassembled WGS sequence"/>
</dbReference>
<feature type="compositionally biased region" description="Basic and acidic residues" evidence="5">
    <location>
        <begin position="137"/>
        <end position="147"/>
    </location>
</feature>
<sequence length="195" mass="22423">MAHPCCWVYGPDRLIYSERGGGVHEISKMCSEYECGICYRSYNTDRRCPRELQCKHIFCESCIVTLSRPSLCEVESRKECSRQDKTIVCPLCRYTTSVSGKVRAALRVDEGILERMVSSGVLSMTDDEEDREDDETSHENSAEERDSSSGSVVGRFRRSLRRVWGKLTRNNDQRRAECMTDEDLRDLAMMSCYII</sequence>
<dbReference type="InterPro" id="IPR027370">
    <property type="entry name" value="Znf-RING_euk"/>
</dbReference>
<dbReference type="Gene3D" id="3.30.40.10">
    <property type="entry name" value="Zinc/RING finger domain, C3HC4 (zinc finger)"/>
    <property type="match status" value="1"/>
</dbReference>
<dbReference type="SUPFAM" id="SSF57850">
    <property type="entry name" value="RING/U-box"/>
    <property type="match status" value="1"/>
</dbReference>
<dbReference type="PANTHER" id="PTHR22791:SF14">
    <property type="entry name" value="RING FINGER PROTEIN 227"/>
    <property type="match status" value="1"/>
</dbReference>
<dbReference type="InterPro" id="IPR051435">
    <property type="entry name" value="RING_finger_E3_ubiq-ligases"/>
</dbReference>
<evidence type="ECO:0000313" key="8">
    <source>
        <dbReference type="Proteomes" id="UP000694557"/>
    </source>
</evidence>
<dbReference type="GO" id="GO:0016567">
    <property type="term" value="P:protein ubiquitination"/>
    <property type="evidence" value="ECO:0007669"/>
    <property type="project" value="TreeGrafter"/>
</dbReference>
<dbReference type="SMART" id="SM00184">
    <property type="entry name" value="RING"/>
    <property type="match status" value="1"/>
</dbReference>
<dbReference type="PANTHER" id="PTHR22791">
    <property type="entry name" value="RING-TYPE DOMAIN-CONTAINING PROTEIN"/>
    <property type="match status" value="1"/>
</dbReference>
<keyword evidence="2 4" id="KW-0863">Zinc-finger</keyword>
<gene>
    <name evidence="7" type="primary">LOC109897019</name>
</gene>
<proteinExistence type="predicted"/>
<dbReference type="GO" id="GO:0008270">
    <property type="term" value="F:zinc ion binding"/>
    <property type="evidence" value="ECO:0007669"/>
    <property type="project" value="UniProtKB-KW"/>
</dbReference>
<evidence type="ECO:0000259" key="6">
    <source>
        <dbReference type="PROSITE" id="PS50089"/>
    </source>
</evidence>
<dbReference type="Ensembl" id="ENSOKIT00005037616.1">
    <property type="protein sequence ID" value="ENSOKIP00005035619.1"/>
    <property type="gene ID" value="ENSOKIG00005015257.1"/>
</dbReference>
<evidence type="ECO:0000313" key="7">
    <source>
        <dbReference type="Ensembl" id="ENSOKIP00005035619.1"/>
    </source>
</evidence>
<evidence type="ECO:0000256" key="2">
    <source>
        <dbReference type="ARBA" id="ARBA00022771"/>
    </source>
</evidence>
<evidence type="ECO:0000256" key="5">
    <source>
        <dbReference type="SAM" id="MobiDB-lite"/>
    </source>
</evidence>
<reference evidence="7" key="1">
    <citation type="submission" date="2025-08" db="UniProtKB">
        <authorList>
            <consortium name="Ensembl"/>
        </authorList>
    </citation>
    <scope>IDENTIFICATION</scope>
</reference>
<accession>A0A8C7G1I4</accession>
<evidence type="ECO:0000256" key="3">
    <source>
        <dbReference type="ARBA" id="ARBA00022833"/>
    </source>
</evidence>
<dbReference type="AlphaFoldDB" id="A0A8C7G1I4"/>
<evidence type="ECO:0000256" key="1">
    <source>
        <dbReference type="ARBA" id="ARBA00022723"/>
    </source>
</evidence>
<feature type="compositionally biased region" description="Acidic residues" evidence="5">
    <location>
        <begin position="125"/>
        <end position="136"/>
    </location>
</feature>
<dbReference type="InterPro" id="IPR001841">
    <property type="entry name" value="Znf_RING"/>
</dbReference>
<dbReference type="GeneTree" id="ENSGT00730000112287"/>
<evidence type="ECO:0000256" key="4">
    <source>
        <dbReference type="PROSITE-ProRule" id="PRU00175"/>
    </source>
</evidence>
<organism evidence="7 8">
    <name type="scientific">Oncorhynchus kisutch</name>
    <name type="common">Coho salmon</name>
    <name type="synonym">Salmo kisutch</name>
    <dbReference type="NCBI Taxonomy" id="8019"/>
    <lineage>
        <taxon>Eukaryota</taxon>
        <taxon>Metazoa</taxon>
        <taxon>Chordata</taxon>
        <taxon>Craniata</taxon>
        <taxon>Vertebrata</taxon>
        <taxon>Euteleostomi</taxon>
        <taxon>Actinopterygii</taxon>
        <taxon>Neopterygii</taxon>
        <taxon>Teleostei</taxon>
        <taxon>Protacanthopterygii</taxon>
        <taxon>Salmoniformes</taxon>
        <taxon>Salmonidae</taxon>
        <taxon>Salmoninae</taxon>
        <taxon>Oncorhynchus</taxon>
    </lineage>
</organism>
<keyword evidence="3" id="KW-0862">Zinc</keyword>